<evidence type="ECO:0000256" key="1">
    <source>
        <dbReference type="SAM" id="MobiDB-lite"/>
    </source>
</evidence>
<proteinExistence type="predicted"/>
<sequence length="109" mass="12561">MLSKDVKLLNEELEHIRIQYSQVKLESDSQSESMEKLSRTNDVLQEGSHENLDDVLESETEIGNIRSQIKALRPKVEVNQAERQPKKIEIQRNDEGENTKSNSTTQTHD</sequence>
<feature type="compositionally biased region" description="Basic and acidic residues" evidence="1">
    <location>
        <begin position="83"/>
        <end position="98"/>
    </location>
</feature>
<dbReference type="AlphaFoldDB" id="A0ABD2NVJ5"/>
<reference evidence="2 3" key="1">
    <citation type="journal article" date="2021" name="BMC Biol.">
        <title>Horizontally acquired antibacterial genes associated with adaptive radiation of ladybird beetles.</title>
        <authorList>
            <person name="Li H.S."/>
            <person name="Tang X.F."/>
            <person name="Huang Y.H."/>
            <person name="Xu Z.Y."/>
            <person name="Chen M.L."/>
            <person name="Du X.Y."/>
            <person name="Qiu B.Y."/>
            <person name="Chen P.T."/>
            <person name="Zhang W."/>
            <person name="Slipinski A."/>
            <person name="Escalona H.E."/>
            <person name="Waterhouse R.M."/>
            <person name="Zwick A."/>
            <person name="Pang H."/>
        </authorList>
    </citation>
    <scope>NUCLEOTIDE SEQUENCE [LARGE SCALE GENOMIC DNA]</scope>
    <source>
        <strain evidence="2">SYSU2018</strain>
    </source>
</reference>
<feature type="compositionally biased region" description="Polar residues" evidence="1">
    <location>
        <begin position="99"/>
        <end position="109"/>
    </location>
</feature>
<organism evidence="2 3">
    <name type="scientific">Cryptolaemus montrouzieri</name>
    <dbReference type="NCBI Taxonomy" id="559131"/>
    <lineage>
        <taxon>Eukaryota</taxon>
        <taxon>Metazoa</taxon>
        <taxon>Ecdysozoa</taxon>
        <taxon>Arthropoda</taxon>
        <taxon>Hexapoda</taxon>
        <taxon>Insecta</taxon>
        <taxon>Pterygota</taxon>
        <taxon>Neoptera</taxon>
        <taxon>Endopterygota</taxon>
        <taxon>Coleoptera</taxon>
        <taxon>Polyphaga</taxon>
        <taxon>Cucujiformia</taxon>
        <taxon>Coccinelloidea</taxon>
        <taxon>Coccinellidae</taxon>
        <taxon>Scymninae</taxon>
        <taxon>Scymnini</taxon>
        <taxon>Cryptolaemus</taxon>
    </lineage>
</organism>
<comment type="caution">
    <text evidence="2">The sequence shown here is derived from an EMBL/GenBank/DDBJ whole genome shotgun (WGS) entry which is preliminary data.</text>
</comment>
<dbReference type="Proteomes" id="UP001516400">
    <property type="component" value="Unassembled WGS sequence"/>
</dbReference>
<name>A0ABD2NVJ5_9CUCU</name>
<keyword evidence="3" id="KW-1185">Reference proteome</keyword>
<evidence type="ECO:0000313" key="3">
    <source>
        <dbReference type="Proteomes" id="UP001516400"/>
    </source>
</evidence>
<feature type="non-terminal residue" evidence="2">
    <location>
        <position position="109"/>
    </location>
</feature>
<protein>
    <submittedName>
        <fullName evidence="2">Uncharacterized protein</fullName>
    </submittedName>
</protein>
<dbReference type="EMBL" id="JABFTP020000144">
    <property type="protein sequence ID" value="KAL3282640.1"/>
    <property type="molecule type" value="Genomic_DNA"/>
</dbReference>
<evidence type="ECO:0000313" key="2">
    <source>
        <dbReference type="EMBL" id="KAL3282640.1"/>
    </source>
</evidence>
<feature type="region of interest" description="Disordered" evidence="1">
    <location>
        <begin position="76"/>
        <end position="109"/>
    </location>
</feature>
<gene>
    <name evidence="2" type="ORF">HHI36_005815</name>
</gene>
<accession>A0ABD2NVJ5</accession>